<accession>A0A1G8DYC3</accession>
<evidence type="ECO:0000256" key="6">
    <source>
        <dbReference type="ARBA" id="ARBA00022692"/>
    </source>
</evidence>
<keyword evidence="13 14" id="KW-0998">Cell outer membrane</keyword>
<dbReference type="GO" id="GO:0015344">
    <property type="term" value="F:siderophore uptake transmembrane transporter activity"/>
    <property type="evidence" value="ECO:0007669"/>
    <property type="project" value="TreeGrafter"/>
</dbReference>
<evidence type="ECO:0000256" key="3">
    <source>
        <dbReference type="ARBA" id="ARBA00022448"/>
    </source>
</evidence>
<dbReference type="Gene3D" id="2.40.170.20">
    <property type="entry name" value="TonB-dependent receptor, beta-barrel domain"/>
    <property type="match status" value="1"/>
</dbReference>
<comment type="similarity">
    <text evidence="2 14 15">Belongs to the TonB-dependent receptor family.</text>
</comment>
<evidence type="ECO:0000256" key="2">
    <source>
        <dbReference type="ARBA" id="ARBA00009810"/>
    </source>
</evidence>
<evidence type="ECO:0000313" key="18">
    <source>
        <dbReference type="Proteomes" id="UP000198606"/>
    </source>
</evidence>
<dbReference type="GO" id="GO:0038023">
    <property type="term" value="F:signaling receptor activity"/>
    <property type="evidence" value="ECO:0007669"/>
    <property type="project" value="InterPro"/>
</dbReference>
<dbReference type="NCBIfam" id="TIGR01783">
    <property type="entry name" value="TonB-siderophor"/>
    <property type="match status" value="1"/>
</dbReference>
<dbReference type="PANTHER" id="PTHR32552:SF68">
    <property type="entry name" value="FERRICHROME OUTER MEMBRANE TRANSPORTER_PHAGE RECEPTOR"/>
    <property type="match status" value="1"/>
</dbReference>
<dbReference type="InterPro" id="IPR039426">
    <property type="entry name" value="TonB-dep_rcpt-like"/>
</dbReference>
<dbReference type="Pfam" id="PF07660">
    <property type="entry name" value="STN"/>
    <property type="match status" value="1"/>
</dbReference>
<name>A0A1G8DYC3_9GAMM</name>
<dbReference type="EMBL" id="FNDG01000006">
    <property type="protein sequence ID" value="SDH62653.1"/>
    <property type="molecule type" value="Genomic_DNA"/>
</dbReference>
<feature type="domain" description="Secretin/TonB short N-terminal" evidence="16">
    <location>
        <begin position="55"/>
        <end position="106"/>
    </location>
</feature>
<evidence type="ECO:0000256" key="4">
    <source>
        <dbReference type="ARBA" id="ARBA00022452"/>
    </source>
</evidence>
<dbReference type="Pfam" id="PF00593">
    <property type="entry name" value="TonB_dep_Rec_b-barrel"/>
    <property type="match status" value="1"/>
</dbReference>
<dbReference type="GO" id="GO:0009279">
    <property type="term" value="C:cell outer membrane"/>
    <property type="evidence" value="ECO:0007669"/>
    <property type="project" value="UniProtKB-SubCell"/>
</dbReference>
<keyword evidence="12" id="KW-0675">Receptor</keyword>
<keyword evidence="3 14" id="KW-0813">Transport</keyword>
<keyword evidence="7" id="KW-0732">Signal</keyword>
<dbReference type="InterPro" id="IPR011662">
    <property type="entry name" value="Secretin/TonB_short_N"/>
</dbReference>
<dbReference type="SUPFAM" id="SSF56935">
    <property type="entry name" value="Porins"/>
    <property type="match status" value="1"/>
</dbReference>
<keyword evidence="4 14" id="KW-1134">Transmembrane beta strand</keyword>
<dbReference type="FunFam" id="2.170.130.10:FF:000001">
    <property type="entry name" value="Catecholate siderophore TonB-dependent receptor"/>
    <property type="match status" value="1"/>
</dbReference>
<evidence type="ECO:0000256" key="9">
    <source>
        <dbReference type="ARBA" id="ARBA00023065"/>
    </source>
</evidence>
<dbReference type="STRING" id="29435.SAMN05216588_1067"/>
<dbReference type="Gene3D" id="3.55.50.30">
    <property type="match status" value="1"/>
</dbReference>
<dbReference type="InterPro" id="IPR037066">
    <property type="entry name" value="Plug_dom_sf"/>
</dbReference>
<evidence type="ECO:0000256" key="5">
    <source>
        <dbReference type="ARBA" id="ARBA00022496"/>
    </source>
</evidence>
<evidence type="ECO:0000259" key="16">
    <source>
        <dbReference type="SMART" id="SM00965"/>
    </source>
</evidence>
<dbReference type="Proteomes" id="UP000198606">
    <property type="component" value="Unassembled WGS sequence"/>
</dbReference>
<keyword evidence="11 14" id="KW-0472">Membrane</keyword>
<dbReference type="InterPro" id="IPR036942">
    <property type="entry name" value="Beta-barrel_TonB_sf"/>
</dbReference>
<proteinExistence type="inferred from homology"/>
<evidence type="ECO:0000313" key="17">
    <source>
        <dbReference type="EMBL" id="SDH62653.1"/>
    </source>
</evidence>
<dbReference type="PANTHER" id="PTHR32552">
    <property type="entry name" value="FERRICHROME IRON RECEPTOR-RELATED"/>
    <property type="match status" value="1"/>
</dbReference>
<dbReference type="PROSITE" id="PS52016">
    <property type="entry name" value="TONB_DEPENDENT_REC_3"/>
    <property type="match status" value="1"/>
</dbReference>
<dbReference type="RefSeq" id="WP_084304712.1">
    <property type="nucleotide sequence ID" value="NZ_FNDG01000006.1"/>
</dbReference>
<evidence type="ECO:0000256" key="7">
    <source>
        <dbReference type="ARBA" id="ARBA00022729"/>
    </source>
</evidence>
<gene>
    <name evidence="17" type="ORF">SAMN05216588_1067</name>
</gene>
<dbReference type="GO" id="GO:0015891">
    <property type="term" value="P:siderophore transport"/>
    <property type="evidence" value="ECO:0007669"/>
    <property type="project" value="InterPro"/>
</dbReference>
<sequence>MKRTTGVRQVLALSLLAATVGMQSVHVQAERASHYQIQAGSLDQALNRFAAEAGITVQFTPELTAGLPSPGLNGAYDAQQALAALLAGSGLEAAPQGDGVYVLVRRSDASSSLNLAPSVISGHSGETARGPVEGYVAKRSATGSKTDSAMSEIPQTINVVTQDEIKARGSQSVTEALRYTAGMTSGGFADRVKIFDEPTSRGFTPTPLYLDGLHLPYGGGSTGGSLQIDPYTLERIEVLKGPASVLYGQNQPGGIVNLVSKRPTDQPVHEIVLGGGTQDRKYGAFDFAGSIDDQGEFLYRVTGLLRDVDSQIDYADQNRLLLAPSLTWLPNEQTSLTLFAQYQKDRDTPEAQGLPAEGTLYPSSNGRISRSLYLGEPGLNTYDREQFVVGYELSHQLNDTWTLKQNVRYAYVDDRYVAPLHGYAFPTNPVTGLNDNSYQTRFGVDWAQTNKVFGLDNIAQAKFTTGELEHTLLLGVDYYHFNSTFLGRYDRNGAGIDLYNPVYGSTFTFTGPYRWDNTVTQTGLYTQEQLRWGNWFLTLGGRYDFAETDNKAPLSGSHSNIKDEKFTGRAGLGYQFENGLTPYVSYAESFLPQTGTDAAQNPFEPTTGTQYEAGIKYEPPFVDGFIQLSVYQIDQDNMLTDDLVNSGFSVQSGSVRSRGVELEGKVNVTRNLRVLGSVSRNQIKWRSLNDGREGRTVADKSPLTASAWVDYSFDSGLLAGLGAGLGVRYVRGSYGSDYESDAFKINSYSVYDAMLSYDLQQSALQLQGVGVRLNMENISDKQYVASCKSTIDCYYGQGRTLTADVTYNW</sequence>
<evidence type="ECO:0000256" key="8">
    <source>
        <dbReference type="ARBA" id="ARBA00023004"/>
    </source>
</evidence>
<keyword evidence="8" id="KW-0408">Iron</keyword>
<keyword evidence="5" id="KW-0410">Iron transport</keyword>
<dbReference type="Gene3D" id="2.170.130.10">
    <property type="entry name" value="TonB-dependent receptor, plug domain"/>
    <property type="match status" value="1"/>
</dbReference>
<organism evidence="17 18">
    <name type="scientific">Phytopseudomonas flavescens</name>
    <dbReference type="NCBI Taxonomy" id="29435"/>
    <lineage>
        <taxon>Bacteria</taxon>
        <taxon>Pseudomonadati</taxon>
        <taxon>Pseudomonadota</taxon>
        <taxon>Gammaproteobacteria</taxon>
        <taxon>Pseudomonadales</taxon>
        <taxon>Pseudomonadaceae</taxon>
        <taxon>Phytopseudomonas</taxon>
    </lineage>
</organism>
<dbReference type="InterPro" id="IPR012910">
    <property type="entry name" value="Plug_dom"/>
</dbReference>
<keyword evidence="10 15" id="KW-0798">TonB box</keyword>
<dbReference type="SMART" id="SM00965">
    <property type="entry name" value="STN"/>
    <property type="match status" value="1"/>
</dbReference>
<dbReference type="InterPro" id="IPR010105">
    <property type="entry name" value="TonB_sidphr_rcpt"/>
</dbReference>
<evidence type="ECO:0000256" key="10">
    <source>
        <dbReference type="ARBA" id="ARBA00023077"/>
    </source>
</evidence>
<keyword evidence="6 14" id="KW-0812">Transmembrane</keyword>
<dbReference type="InterPro" id="IPR000531">
    <property type="entry name" value="Beta-barrel_TonB"/>
</dbReference>
<evidence type="ECO:0000256" key="14">
    <source>
        <dbReference type="PROSITE-ProRule" id="PRU01360"/>
    </source>
</evidence>
<evidence type="ECO:0000256" key="15">
    <source>
        <dbReference type="RuleBase" id="RU003357"/>
    </source>
</evidence>
<reference evidence="17 18" key="1">
    <citation type="submission" date="2016-10" db="EMBL/GenBank/DDBJ databases">
        <authorList>
            <person name="de Groot N.N."/>
        </authorList>
    </citation>
    <scope>NUCLEOTIDE SEQUENCE [LARGE SCALE GENOMIC DNA]</scope>
    <source>
        <strain evidence="17 18">LMG 18387</strain>
    </source>
</reference>
<keyword evidence="9" id="KW-0406">Ion transport</keyword>
<evidence type="ECO:0000256" key="11">
    <source>
        <dbReference type="ARBA" id="ARBA00023136"/>
    </source>
</evidence>
<dbReference type="Pfam" id="PF07715">
    <property type="entry name" value="Plug"/>
    <property type="match status" value="1"/>
</dbReference>
<evidence type="ECO:0000256" key="12">
    <source>
        <dbReference type="ARBA" id="ARBA00023170"/>
    </source>
</evidence>
<evidence type="ECO:0000256" key="13">
    <source>
        <dbReference type="ARBA" id="ARBA00023237"/>
    </source>
</evidence>
<dbReference type="CDD" id="cd01347">
    <property type="entry name" value="ligand_gated_channel"/>
    <property type="match status" value="1"/>
</dbReference>
<comment type="subcellular location">
    <subcellularLocation>
        <location evidence="1 14">Cell outer membrane</location>
        <topology evidence="1 14">Multi-pass membrane protein</topology>
    </subcellularLocation>
</comment>
<evidence type="ECO:0000256" key="1">
    <source>
        <dbReference type="ARBA" id="ARBA00004571"/>
    </source>
</evidence>
<dbReference type="AlphaFoldDB" id="A0A1G8DYC3"/>
<protein>
    <submittedName>
        <fullName evidence="17">Iron complex outermembrane recepter protein</fullName>
    </submittedName>
</protein>